<dbReference type="GO" id="GO:0016740">
    <property type="term" value="F:transferase activity"/>
    <property type="evidence" value="ECO:0007669"/>
    <property type="project" value="UniProtKB-KW"/>
</dbReference>
<feature type="transmembrane region" description="Helical" evidence="1">
    <location>
        <begin position="215"/>
        <end position="236"/>
    </location>
</feature>
<evidence type="ECO:0000256" key="1">
    <source>
        <dbReference type="SAM" id="Phobius"/>
    </source>
</evidence>
<evidence type="ECO:0000313" key="2">
    <source>
        <dbReference type="EMBL" id="PBC26689.1"/>
    </source>
</evidence>
<feature type="transmembrane region" description="Helical" evidence="1">
    <location>
        <begin position="286"/>
        <end position="305"/>
    </location>
</feature>
<sequence length="572" mass="65463">MINSTLNPYLNSNTSLGIDQAYFSILNLYLNPVIFYAIAWEAYTGNGIPIATLEPHSNTTLKISTKYPLHIYYQSIEADRVYEYCHTTYTFKEHGSYGWNISSASLCSNIYVLHEPTESYLPILAAFIIYVLLAILWTTFKVIIRVIRGKLSPNNIYDDLDRLQEAENATNLVVRTTKFSTRIHSVDTFRGIAILLMIFVNNGGGKYIFFNHSAWFGLSIADLVLPWFAWIMGLMITVSKRTELRLTTSRIKITLYCLRRSAILIFLGLMLNSKDSESLHDLRFPGVLQLLGVSYFVCAILETIFMKPHSQDILHQFGRFAMFRDILESWPQWLIMAGIVTTHTLITFLLPISNCPKGYFGPGGEYHFRGKYMNCTAGAAGYIDRLIFGNHTYNHTENFLYGQILRYDPEGLMNTISAIFIVYLGVHAGKILLLYYQCNSRVIRWFLWTAFTGIIAGILCNFETQGGIIPISKRMMTLSYVLICSSFAFLLYALLYVLIDYKQFWNGAPFVYAGINPIFLYVSHVLTKDLFPWSWNIAVPSHASLLAMNLWTTSLWTIIAYLLYRKDIIITV</sequence>
<organism evidence="2 3">
    <name type="scientific">Apis cerana cerana</name>
    <name type="common">Oriental honeybee</name>
    <dbReference type="NCBI Taxonomy" id="94128"/>
    <lineage>
        <taxon>Eukaryota</taxon>
        <taxon>Metazoa</taxon>
        <taxon>Ecdysozoa</taxon>
        <taxon>Arthropoda</taxon>
        <taxon>Hexapoda</taxon>
        <taxon>Insecta</taxon>
        <taxon>Pterygota</taxon>
        <taxon>Neoptera</taxon>
        <taxon>Endopterygota</taxon>
        <taxon>Hymenoptera</taxon>
        <taxon>Apocrita</taxon>
        <taxon>Aculeata</taxon>
        <taxon>Apoidea</taxon>
        <taxon>Anthophila</taxon>
        <taxon>Apidae</taxon>
        <taxon>Apis</taxon>
    </lineage>
</organism>
<feature type="transmembrane region" description="Helical" evidence="1">
    <location>
        <begin position="442"/>
        <end position="459"/>
    </location>
</feature>
<feature type="transmembrane region" description="Helical" evidence="1">
    <location>
        <begin position="479"/>
        <end position="498"/>
    </location>
</feature>
<protein>
    <submittedName>
        <fullName evidence="2">Heparan-alpha-glucosaminide N-acetyltransferase</fullName>
    </submittedName>
</protein>
<keyword evidence="1" id="KW-0812">Transmembrane</keyword>
<feature type="transmembrane region" description="Helical" evidence="1">
    <location>
        <begin position="21"/>
        <end position="39"/>
    </location>
</feature>
<dbReference type="PANTHER" id="PTHR31061">
    <property type="entry name" value="LD22376P"/>
    <property type="match status" value="1"/>
</dbReference>
<dbReference type="STRING" id="94128.A0A2A3E690"/>
<feature type="transmembrane region" description="Helical" evidence="1">
    <location>
        <begin position="120"/>
        <end position="140"/>
    </location>
</feature>
<dbReference type="AlphaFoldDB" id="A0A2A3E690"/>
<proteinExistence type="predicted"/>
<feature type="transmembrane region" description="Helical" evidence="1">
    <location>
        <begin position="510"/>
        <end position="526"/>
    </location>
</feature>
<reference evidence="2 3" key="1">
    <citation type="submission" date="2014-07" db="EMBL/GenBank/DDBJ databases">
        <title>Genomic and transcriptomic analysis on Apis cerana provide comprehensive insights into honey bee biology.</title>
        <authorList>
            <person name="Diao Q."/>
            <person name="Sun L."/>
            <person name="Zheng H."/>
            <person name="Zheng H."/>
            <person name="Xu S."/>
            <person name="Wang S."/>
            <person name="Zeng Z."/>
            <person name="Hu F."/>
            <person name="Su S."/>
            <person name="Wu J."/>
        </authorList>
    </citation>
    <scope>NUCLEOTIDE SEQUENCE [LARGE SCALE GENOMIC DNA]</scope>
    <source>
        <tissue evidence="2">Pupae without intestine</tissue>
    </source>
</reference>
<keyword evidence="3" id="KW-1185">Reference proteome</keyword>
<keyword evidence="1" id="KW-0472">Membrane</keyword>
<feature type="transmembrane region" description="Helical" evidence="1">
    <location>
        <begin position="546"/>
        <end position="564"/>
    </location>
</feature>
<dbReference type="EMBL" id="KZ288375">
    <property type="protein sequence ID" value="PBC26689.1"/>
    <property type="molecule type" value="Genomic_DNA"/>
</dbReference>
<feature type="transmembrane region" description="Helical" evidence="1">
    <location>
        <begin position="415"/>
        <end position="435"/>
    </location>
</feature>
<dbReference type="OrthoDB" id="2149840at2759"/>
<feature type="transmembrane region" description="Helical" evidence="1">
    <location>
        <begin position="333"/>
        <end position="352"/>
    </location>
</feature>
<dbReference type="Proteomes" id="UP000242457">
    <property type="component" value="Unassembled WGS sequence"/>
</dbReference>
<keyword evidence="2" id="KW-0808">Transferase</keyword>
<name>A0A2A3E690_APICC</name>
<feature type="transmembrane region" description="Helical" evidence="1">
    <location>
        <begin position="188"/>
        <end position="209"/>
    </location>
</feature>
<dbReference type="PANTHER" id="PTHR31061:SF24">
    <property type="entry name" value="LD22376P"/>
    <property type="match status" value="1"/>
</dbReference>
<keyword evidence="1" id="KW-1133">Transmembrane helix</keyword>
<gene>
    <name evidence="2" type="ORF">APICC_04471</name>
</gene>
<feature type="transmembrane region" description="Helical" evidence="1">
    <location>
        <begin position="257"/>
        <end position="274"/>
    </location>
</feature>
<accession>A0A2A3E690</accession>
<evidence type="ECO:0000313" key="3">
    <source>
        <dbReference type="Proteomes" id="UP000242457"/>
    </source>
</evidence>